<feature type="compositionally biased region" description="Low complexity" evidence="1">
    <location>
        <begin position="349"/>
        <end position="368"/>
    </location>
</feature>
<feature type="compositionally biased region" description="Low complexity" evidence="1">
    <location>
        <begin position="37"/>
        <end position="57"/>
    </location>
</feature>
<feature type="region of interest" description="Disordered" evidence="1">
    <location>
        <begin position="279"/>
        <end position="405"/>
    </location>
</feature>
<dbReference type="Proteomes" id="UP001465976">
    <property type="component" value="Unassembled WGS sequence"/>
</dbReference>
<evidence type="ECO:0000313" key="3">
    <source>
        <dbReference type="Proteomes" id="UP001465976"/>
    </source>
</evidence>
<feature type="region of interest" description="Disordered" evidence="1">
    <location>
        <begin position="1"/>
        <end position="126"/>
    </location>
</feature>
<sequence length="1130" mass="126657">MPAKTATETAKTTNTATSRAAAPSSLATTSNWRARVSTSTVAAATSAGAAIPATTTTNVTRSVSPANTNPSNTSRKSPVPSSARSNASLSSKSSSKTRSSGTAKNQTPSQFSTPASSQSSLFSNDANVYSPSNGSVVDETNRVALSRGKKPLAALRTADSTASSATSDLADESEQEAPSVFTNQHSNESRHEPSVESQSLTATESGLQDYHSELRRRYVLHMLRAEDLEQTSFSYIDPQGIIIDRTNNAIYHPNRPNIIQLLRPVEWAEVKRLRTMYPIPFSIDDPNPNRRPRLPAPFRRTASGHPGSSPPPGDDGGDPNSNDNRNDRDPPPHWTPHRGRGNHRGTGGPPDDNGPSSDPDEPSGSSGASDDDSEPENSNAEQPEVTRYNSVEPTLSNKKKWTYDPTPQSEEEMLKAAFKPLEDLIVAYLFCKPLRGNTGVQKTLIQSLPKPDYYRGEDDMTIFFEWVRALVRWLNAADLCGRDIRWSSHRNTYVRTSVDIQRTSATVAFLKGLALQHYEDVIEPVPDDVDPDDPLQGRWTFIQLIASLYRRFIHDASLHKVADRYESVRYSKPRGVEGLFNSLKKHAKALPTPPDAYTFRKRLMILLPAHYTESLTKIHKVTAERSTLDQIMDAALTIEQGEKADEYYQEARRKLERNQRKRSRSRSRRRYRSRDRRRRSQSPRGYQRRDGSPRRMQKVDGRRYSVKPYSQRRDDRPETLPRRDNRNDRPRSNFKDRKDFKPFVKPDFNDSGRPTYQNRDQPNSNRVFKMTDDTGNTYLFKMTTEDEEKPTDTSPSDNEGVCAQHDTSDAESSHRSYSPGPAGGSQYSDSDTELERAGAMHDDCSYDGDSEFEDYSLGNVSERFAAARDSDSESNGSYYSCSPNDSEDDNEATHLRLDFTEYFRSIEAEEDGGYKATVEPKLIRSPTVLTRPKRSPAEKRCLAAWVEFNGVKAFTLFDSGSTADAISPDFAKTTKLRYYRLETPVTFQLGTKGSRSRITHGCTTKYSIPASEPIAGKDYFDIANIDRYDAVVGTVFMRRHGLMLDFKRDKIRTDNSVLPTLSEGEELAELARRSAKRVQAENLHLENVNVRPRPKQNGTILSQNVFKSNVQASVKKPAKGKLTEKTSQKH</sequence>
<feature type="compositionally biased region" description="Polar residues" evidence="1">
    <location>
        <begin position="752"/>
        <end position="766"/>
    </location>
</feature>
<feature type="region of interest" description="Disordered" evidence="1">
    <location>
        <begin position="1111"/>
        <end position="1130"/>
    </location>
</feature>
<feature type="compositionally biased region" description="Low complexity" evidence="1">
    <location>
        <begin position="153"/>
        <end position="168"/>
    </location>
</feature>
<gene>
    <name evidence="2" type="ORF">V5O48_016700</name>
</gene>
<name>A0ABR3ER57_9AGAR</name>
<organism evidence="2 3">
    <name type="scientific">Marasmius crinis-equi</name>
    <dbReference type="NCBI Taxonomy" id="585013"/>
    <lineage>
        <taxon>Eukaryota</taxon>
        <taxon>Fungi</taxon>
        <taxon>Dikarya</taxon>
        <taxon>Basidiomycota</taxon>
        <taxon>Agaricomycotina</taxon>
        <taxon>Agaricomycetes</taxon>
        <taxon>Agaricomycetidae</taxon>
        <taxon>Agaricales</taxon>
        <taxon>Marasmiineae</taxon>
        <taxon>Marasmiaceae</taxon>
        <taxon>Marasmius</taxon>
    </lineage>
</organism>
<feature type="region of interest" description="Disordered" evidence="1">
    <location>
        <begin position="784"/>
        <end position="832"/>
    </location>
</feature>
<feature type="compositionally biased region" description="Polar residues" evidence="1">
    <location>
        <begin position="873"/>
        <end position="884"/>
    </location>
</feature>
<feature type="compositionally biased region" description="Polar residues" evidence="1">
    <location>
        <begin position="58"/>
        <end position="80"/>
    </location>
</feature>
<evidence type="ECO:0000256" key="1">
    <source>
        <dbReference type="SAM" id="MobiDB-lite"/>
    </source>
</evidence>
<feature type="compositionally biased region" description="Polar residues" evidence="1">
    <location>
        <begin position="377"/>
        <end position="396"/>
    </location>
</feature>
<proteinExistence type="predicted"/>
<reference evidence="2 3" key="1">
    <citation type="submission" date="2024-02" db="EMBL/GenBank/DDBJ databases">
        <title>A draft genome for the cacao thread blight pathogen Marasmius crinis-equi.</title>
        <authorList>
            <person name="Cohen S.P."/>
            <person name="Baruah I.K."/>
            <person name="Amoako-Attah I."/>
            <person name="Bukari Y."/>
            <person name="Meinhardt L.W."/>
            <person name="Bailey B.A."/>
        </authorList>
    </citation>
    <scope>NUCLEOTIDE SEQUENCE [LARGE SCALE GENOMIC DNA]</scope>
    <source>
        <strain evidence="2 3">GH-76</strain>
    </source>
</reference>
<dbReference type="Gene3D" id="2.40.70.10">
    <property type="entry name" value="Acid Proteases"/>
    <property type="match status" value="1"/>
</dbReference>
<comment type="caution">
    <text evidence="2">The sequence shown here is derived from an EMBL/GenBank/DDBJ whole genome shotgun (WGS) entry which is preliminary data.</text>
</comment>
<feature type="compositionally biased region" description="Low complexity" evidence="1">
    <location>
        <begin position="81"/>
        <end position="100"/>
    </location>
</feature>
<dbReference type="InterPro" id="IPR021109">
    <property type="entry name" value="Peptidase_aspartic_dom_sf"/>
</dbReference>
<feature type="region of interest" description="Disordered" evidence="1">
    <location>
        <begin position="866"/>
        <end position="890"/>
    </location>
</feature>
<protein>
    <submittedName>
        <fullName evidence="2">Uncharacterized protein</fullName>
    </submittedName>
</protein>
<dbReference type="EMBL" id="JBAHYK010002319">
    <property type="protein sequence ID" value="KAL0565324.1"/>
    <property type="molecule type" value="Genomic_DNA"/>
</dbReference>
<feature type="compositionally biased region" description="Basic residues" evidence="1">
    <location>
        <begin position="659"/>
        <end position="681"/>
    </location>
</feature>
<feature type="region of interest" description="Disordered" evidence="1">
    <location>
        <begin position="153"/>
        <end position="206"/>
    </location>
</feature>
<feature type="compositionally biased region" description="Basic and acidic residues" evidence="1">
    <location>
        <begin position="1121"/>
        <end position="1130"/>
    </location>
</feature>
<feature type="compositionally biased region" description="Polar residues" evidence="1">
    <location>
        <begin position="195"/>
        <end position="206"/>
    </location>
</feature>
<feature type="compositionally biased region" description="Low complexity" evidence="1">
    <location>
        <begin position="107"/>
        <end position="123"/>
    </location>
</feature>
<keyword evidence="3" id="KW-1185">Reference proteome</keyword>
<evidence type="ECO:0000313" key="2">
    <source>
        <dbReference type="EMBL" id="KAL0565324.1"/>
    </source>
</evidence>
<dbReference type="CDD" id="cd00303">
    <property type="entry name" value="retropepsin_like"/>
    <property type="match status" value="1"/>
</dbReference>
<feature type="region of interest" description="Disordered" evidence="1">
    <location>
        <begin position="650"/>
        <end position="772"/>
    </location>
</feature>
<accession>A0ABR3ER57</accession>
<feature type="compositionally biased region" description="Low complexity" evidence="1">
    <location>
        <begin position="296"/>
        <end position="307"/>
    </location>
</feature>
<feature type="compositionally biased region" description="Basic and acidic residues" evidence="1">
    <location>
        <begin position="687"/>
        <end position="703"/>
    </location>
</feature>
<feature type="compositionally biased region" description="Basic and acidic residues" evidence="1">
    <location>
        <begin position="711"/>
        <end position="750"/>
    </location>
</feature>
<feature type="compositionally biased region" description="Low complexity" evidence="1">
    <location>
        <begin position="1"/>
        <end position="30"/>
    </location>
</feature>